<evidence type="ECO:0000256" key="3">
    <source>
        <dbReference type="ARBA" id="ARBA00023239"/>
    </source>
</evidence>
<name>A0A1H3JMF1_9EURY</name>
<dbReference type="AlphaFoldDB" id="A0A1H3JMF1"/>
<dbReference type="PANTHER" id="PTHR48073:SF2">
    <property type="entry name" value="O-SUCCINYLBENZOATE SYNTHASE"/>
    <property type="match status" value="1"/>
</dbReference>
<dbReference type="Gene3D" id="3.30.390.10">
    <property type="entry name" value="Enolase-like, N-terminal domain"/>
    <property type="match status" value="1"/>
</dbReference>
<accession>A0A1H3JMF1</accession>
<keyword evidence="8" id="KW-1185">Reference proteome</keyword>
<dbReference type="InterPro" id="IPR029017">
    <property type="entry name" value="Enolase-like_N"/>
</dbReference>
<dbReference type="Pfam" id="PF13378">
    <property type="entry name" value="MR_MLE_C"/>
    <property type="match status" value="1"/>
</dbReference>
<dbReference type="GO" id="GO:0009063">
    <property type="term" value="P:amino acid catabolic process"/>
    <property type="evidence" value="ECO:0007669"/>
    <property type="project" value="InterPro"/>
</dbReference>
<dbReference type="RefSeq" id="WP_092732664.1">
    <property type="nucleotide sequence ID" value="NZ_FNPC01000005.1"/>
</dbReference>
<evidence type="ECO:0000256" key="2">
    <source>
        <dbReference type="ARBA" id="ARBA00022842"/>
    </source>
</evidence>
<evidence type="ECO:0000256" key="1">
    <source>
        <dbReference type="ARBA" id="ARBA00022723"/>
    </source>
</evidence>
<feature type="binding site" evidence="4">
    <location>
        <position position="242"/>
    </location>
    <ligand>
        <name>Mg(2+)</name>
        <dbReference type="ChEBI" id="CHEBI:18420"/>
    </ligand>
</feature>
<dbReference type="InterPro" id="IPR018110">
    <property type="entry name" value="Mandel_Rmase/mucon_lact_enz_CS"/>
</dbReference>
<dbReference type="PANTHER" id="PTHR48073">
    <property type="entry name" value="O-SUCCINYLBENZOATE SYNTHASE-RELATED"/>
    <property type="match status" value="1"/>
</dbReference>
<evidence type="ECO:0000256" key="5">
    <source>
        <dbReference type="SAM" id="MobiDB-lite"/>
    </source>
</evidence>
<dbReference type="GO" id="GO:0043748">
    <property type="term" value="F:O-succinylbenzoate synthase activity"/>
    <property type="evidence" value="ECO:0007669"/>
    <property type="project" value="UniProtKB-EC"/>
</dbReference>
<dbReference type="SFLD" id="SFLDG00180">
    <property type="entry name" value="muconate_cycloisomerase"/>
    <property type="match status" value="1"/>
</dbReference>
<dbReference type="OrthoDB" id="214520at2157"/>
<keyword evidence="2 4" id="KW-0460">Magnesium</keyword>
<feature type="domain" description="Mandelate racemase/muconate lactonizing enzyme C-terminal" evidence="6">
    <location>
        <begin position="166"/>
        <end position="263"/>
    </location>
</feature>
<feature type="active site" description="Proton donor" evidence="4">
    <location>
        <position position="187"/>
    </location>
</feature>
<dbReference type="Proteomes" id="UP000199079">
    <property type="component" value="Unassembled WGS sequence"/>
</dbReference>
<dbReference type="SUPFAM" id="SSF51604">
    <property type="entry name" value="Enolase C-terminal domain-like"/>
    <property type="match status" value="1"/>
</dbReference>
<dbReference type="SFLD" id="SFLDF00009">
    <property type="entry name" value="o-succinylbenzoate_synthase"/>
    <property type="match status" value="1"/>
</dbReference>
<feature type="active site" description="Proton acceptor" evidence="4">
    <location>
        <position position="290"/>
    </location>
</feature>
<keyword evidence="3 4" id="KW-0456">Lyase</keyword>
<comment type="catalytic activity">
    <reaction evidence="4">
        <text>(1R,6R)-6-hydroxy-2-succinyl-cyclohexa-2,4-diene-1-carboxylate = 2-succinylbenzoate + H2O</text>
        <dbReference type="Rhea" id="RHEA:10196"/>
        <dbReference type="ChEBI" id="CHEBI:15377"/>
        <dbReference type="ChEBI" id="CHEBI:18325"/>
        <dbReference type="ChEBI" id="CHEBI:58689"/>
        <dbReference type="EC" id="4.2.1.113"/>
    </reaction>
</comment>
<dbReference type="SUPFAM" id="SSF54826">
    <property type="entry name" value="Enolase N-terminal domain-like"/>
    <property type="match status" value="1"/>
</dbReference>
<sequence length="385" mass="39950">MRLTHLTLELDSPLRTASAEILEREGWLVGLDPDADDVPARGVGEAMPLPGWTESVAACADALTNADDGRASDAGSDSEIEGGPEPDSESGPEPDSESGPEAKSGIRIPDADTPAARHGITLARADAVARADDRRLADRLAEAAGFPTPGAAASVPVNATVGEGSAAAAERAARRAVEDGYRTLKLKAGSRPLADDLDRVRAVRREVGPAVEIRVDANGAWDRATARRALDAMADIGVSYVEQPLPAADLKGHVALRDELPVDVALDESVREFGVDRVLESGAADVVIYKPMVLGGVDRTVEAARRARDAGVEPIVTTTIDGAIARTAAVHAAAAIPEVRPCGLATGSLLRTDLTPDPAPVERGTIDVPEGSGIAGDAFDDRVFE</sequence>
<feature type="binding site" evidence="4">
    <location>
        <position position="216"/>
    </location>
    <ligand>
        <name>Mg(2+)</name>
        <dbReference type="ChEBI" id="CHEBI:18420"/>
    </ligand>
</feature>
<evidence type="ECO:0000256" key="4">
    <source>
        <dbReference type="HAMAP-Rule" id="MF_00470"/>
    </source>
</evidence>
<proteinExistence type="inferred from homology"/>
<evidence type="ECO:0000313" key="8">
    <source>
        <dbReference type="Proteomes" id="UP000199079"/>
    </source>
</evidence>
<dbReference type="InterPro" id="IPR029065">
    <property type="entry name" value="Enolase_C-like"/>
</dbReference>
<keyword evidence="4" id="KW-0474">Menaquinone biosynthesis</keyword>
<reference evidence="8" key="1">
    <citation type="submission" date="2016-10" db="EMBL/GenBank/DDBJ databases">
        <authorList>
            <person name="Varghese N."/>
            <person name="Submissions S."/>
        </authorList>
    </citation>
    <scope>NUCLEOTIDE SEQUENCE [LARGE SCALE GENOMIC DNA]</scope>
    <source>
        <strain evidence="8">DC30,IBRC 10041,KCTC 4046</strain>
    </source>
</reference>
<dbReference type="EC" id="4.2.1.113" evidence="4"/>
<organism evidence="7 8">
    <name type="scientific">Halopenitus persicus</name>
    <dbReference type="NCBI Taxonomy" id="1048396"/>
    <lineage>
        <taxon>Archaea</taxon>
        <taxon>Methanobacteriati</taxon>
        <taxon>Methanobacteriota</taxon>
        <taxon>Stenosarchaea group</taxon>
        <taxon>Halobacteria</taxon>
        <taxon>Halobacteriales</taxon>
        <taxon>Haloferacaceae</taxon>
        <taxon>Halopenitus</taxon>
    </lineage>
</organism>
<dbReference type="UniPathway" id="UPA00079"/>
<dbReference type="GO" id="GO:0009234">
    <property type="term" value="P:menaquinone biosynthetic process"/>
    <property type="evidence" value="ECO:0007669"/>
    <property type="project" value="UniProtKB-UniRule"/>
</dbReference>
<dbReference type="SMART" id="SM00922">
    <property type="entry name" value="MR_MLE"/>
    <property type="match status" value="1"/>
</dbReference>
<evidence type="ECO:0000259" key="6">
    <source>
        <dbReference type="SMART" id="SM00922"/>
    </source>
</evidence>
<dbReference type="InterPro" id="IPR013342">
    <property type="entry name" value="Mandelate_racemase_C"/>
</dbReference>
<feature type="region of interest" description="Disordered" evidence="5">
    <location>
        <begin position="66"/>
        <end position="115"/>
    </location>
</feature>
<feature type="region of interest" description="Disordered" evidence="5">
    <location>
        <begin position="353"/>
        <end position="385"/>
    </location>
</feature>
<dbReference type="UniPathway" id="UPA01057">
    <property type="reaction ID" value="UER00165"/>
</dbReference>
<comment type="cofactor">
    <cofactor evidence="4">
        <name>a divalent metal cation</name>
        <dbReference type="ChEBI" id="CHEBI:60240"/>
    </cofactor>
</comment>
<evidence type="ECO:0000313" key="7">
    <source>
        <dbReference type="EMBL" id="SDY41113.1"/>
    </source>
</evidence>
<dbReference type="Gene3D" id="3.20.20.120">
    <property type="entry name" value="Enolase-like C-terminal domain"/>
    <property type="match status" value="1"/>
</dbReference>
<dbReference type="EMBL" id="FNPC01000005">
    <property type="protein sequence ID" value="SDY41113.1"/>
    <property type="molecule type" value="Genomic_DNA"/>
</dbReference>
<comment type="function">
    <text evidence="4">Converts 2-succinyl-6-hydroxy-2,4-cyclohexadiene-1-carboxylate (SHCHC) to 2-succinylbenzoate (OSB).</text>
</comment>
<gene>
    <name evidence="4" type="primary">menC</name>
    <name evidence="7" type="ORF">SAMN05216564_10573</name>
</gene>
<feature type="binding site" evidence="4">
    <location>
        <position position="267"/>
    </location>
    <ligand>
        <name>Mg(2+)</name>
        <dbReference type="ChEBI" id="CHEBI:18420"/>
    </ligand>
</feature>
<dbReference type="InterPro" id="IPR010196">
    <property type="entry name" value="OSB_synthase_MenC1"/>
</dbReference>
<dbReference type="SFLD" id="SFLDS00001">
    <property type="entry name" value="Enolase"/>
    <property type="match status" value="1"/>
</dbReference>
<feature type="compositionally biased region" description="Acidic residues" evidence="5">
    <location>
        <begin position="76"/>
        <end position="98"/>
    </location>
</feature>
<dbReference type="InterPro" id="IPR036849">
    <property type="entry name" value="Enolase-like_C_sf"/>
</dbReference>
<comment type="pathway">
    <text evidence="4">Quinol/quinone metabolism; menaquinone biosynthesis.</text>
</comment>
<comment type="similarity">
    <text evidence="4">Belongs to the mandelate racemase/muconate lactonizing enzyme family. MenC type 1 subfamily.</text>
</comment>
<dbReference type="GO" id="GO:0000287">
    <property type="term" value="F:magnesium ion binding"/>
    <property type="evidence" value="ECO:0007669"/>
    <property type="project" value="UniProtKB-UniRule"/>
</dbReference>
<comment type="pathway">
    <text evidence="4">Quinol/quinone metabolism; 1,4-dihydroxy-2-naphthoate biosynthesis; 1,4-dihydroxy-2-naphthoate from chorismate: step 4/7.</text>
</comment>
<dbReference type="HAMAP" id="MF_00470">
    <property type="entry name" value="MenC_1"/>
    <property type="match status" value="1"/>
</dbReference>
<keyword evidence="1 4" id="KW-0479">Metal-binding</keyword>
<dbReference type="PROSITE" id="PS00909">
    <property type="entry name" value="MR_MLE_2"/>
    <property type="match status" value="1"/>
</dbReference>
<protein>
    <recommendedName>
        <fullName evidence="4">o-succinylbenzoate synthase</fullName>
        <shortName evidence="4">OSB synthase</shortName>
        <shortName evidence="4">OSBS</shortName>
        <ecNumber evidence="4">4.2.1.113</ecNumber>
    </recommendedName>
    <alternativeName>
        <fullName evidence="4">4-(2'-carboxyphenyl)-4-oxybutyric acid synthase</fullName>
    </alternativeName>
    <alternativeName>
        <fullName evidence="4">o-succinylbenzoic acid synthase</fullName>
    </alternativeName>
</protein>